<keyword evidence="4 7" id="KW-0812">Transmembrane</keyword>
<dbReference type="GO" id="GO:0022857">
    <property type="term" value="F:transmembrane transporter activity"/>
    <property type="evidence" value="ECO:0007669"/>
    <property type="project" value="InterPro"/>
</dbReference>
<evidence type="ECO:0000256" key="7">
    <source>
        <dbReference type="RuleBase" id="RU003942"/>
    </source>
</evidence>
<dbReference type="PANTHER" id="PTHR30561">
    <property type="entry name" value="SMR FAMILY PROTON-DEPENDENT DRUG EFFLUX TRANSPORTER SUGE"/>
    <property type="match status" value="1"/>
</dbReference>
<evidence type="ECO:0000313" key="8">
    <source>
        <dbReference type="EMBL" id="PXY31531.1"/>
    </source>
</evidence>
<keyword evidence="3" id="KW-1003">Cell membrane</keyword>
<organism evidence="8 9">
    <name type="scientific">Prauserella muralis</name>
    <dbReference type="NCBI Taxonomy" id="588067"/>
    <lineage>
        <taxon>Bacteria</taxon>
        <taxon>Bacillati</taxon>
        <taxon>Actinomycetota</taxon>
        <taxon>Actinomycetes</taxon>
        <taxon>Pseudonocardiales</taxon>
        <taxon>Pseudonocardiaceae</taxon>
        <taxon>Prauserella</taxon>
    </lineage>
</organism>
<keyword evidence="9" id="KW-1185">Reference proteome</keyword>
<keyword evidence="2" id="KW-0813">Transport</keyword>
<sequence length="109" mass="10927">MGAYLLIAGAILAEVTATVSLKLSEGFSKPVPSIVVVVGYGIAFVLLSRALKAGMPVGVAYAIWSAIGVALVAIVGAAFLNESMNLTMVGGLALLIGGVVLLELGRAAQ</sequence>
<reference evidence="8 9" key="1">
    <citation type="submission" date="2016-07" db="EMBL/GenBank/DDBJ databases">
        <title>Draft genome sequence of Prauserella muralis DSM 45305, isolated from a mould-covered wall in an indoor environment.</title>
        <authorList>
            <person name="Ruckert C."/>
            <person name="Albersmeier A."/>
            <person name="Jiang C.-L."/>
            <person name="Jiang Y."/>
            <person name="Kalinowski J."/>
            <person name="Schneider O."/>
            <person name="Winkler A."/>
            <person name="Zotchev S.B."/>
        </authorList>
    </citation>
    <scope>NUCLEOTIDE SEQUENCE [LARGE SCALE GENOMIC DNA]</scope>
    <source>
        <strain evidence="8 9">DSM 45305</strain>
    </source>
</reference>
<gene>
    <name evidence="8" type="ORF">BAY60_03915</name>
</gene>
<comment type="similarity">
    <text evidence="7">Belongs to the drug/metabolite transporter (DMT) superfamily. Small multidrug resistance (SMR) (TC 2.A.7.1) family.</text>
</comment>
<dbReference type="InterPro" id="IPR045324">
    <property type="entry name" value="Small_multidrug_res"/>
</dbReference>
<evidence type="ECO:0000256" key="1">
    <source>
        <dbReference type="ARBA" id="ARBA00004651"/>
    </source>
</evidence>
<dbReference type="SUPFAM" id="SSF103481">
    <property type="entry name" value="Multidrug resistance efflux transporter EmrE"/>
    <property type="match status" value="1"/>
</dbReference>
<dbReference type="InterPro" id="IPR037185">
    <property type="entry name" value="EmrE-like"/>
</dbReference>
<keyword evidence="6" id="KW-0472">Membrane</keyword>
<evidence type="ECO:0000256" key="5">
    <source>
        <dbReference type="ARBA" id="ARBA00022989"/>
    </source>
</evidence>
<dbReference type="InterPro" id="IPR000390">
    <property type="entry name" value="Small_drug/metabolite_transptr"/>
</dbReference>
<keyword evidence="5" id="KW-1133">Transmembrane helix</keyword>
<dbReference type="AlphaFoldDB" id="A0A2V4B917"/>
<protein>
    <submittedName>
        <fullName evidence="8">Multidrug transporter</fullName>
    </submittedName>
</protein>
<name>A0A2V4B917_9PSEU</name>
<dbReference type="Gene3D" id="1.10.3730.20">
    <property type="match status" value="1"/>
</dbReference>
<evidence type="ECO:0000256" key="4">
    <source>
        <dbReference type="ARBA" id="ARBA00022692"/>
    </source>
</evidence>
<dbReference type="RefSeq" id="WP_112279564.1">
    <property type="nucleotide sequence ID" value="NZ_MASW01000001.1"/>
</dbReference>
<dbReference type="Pfam" id="PF00893">
    <property type="entry name" value="Multi_Drug_Res"/>
    <property type="match status" value="1"/>
</dbReference>
<proteinExistence type="inferred from homology"/>
<dbReference type="Proteomes" id="UP000249915">
    <property type="component" value="Unassembled WGS sequence"/>
</dbReference>
<evidence type="ECO:0000256" key="2">
    <source>
        <dbReference type="ARBA" id="ARBA00022448"/>
    </source>
</evidence>
<evidence type="ECO:0000313" key="9">
    <source>
        <dbReference type="Proteomes" id="UP000249915"/>
    </source>
</evidence>
<comment type="subcellular location">
    <subcellularLocation>
        <location evidence="1 7">Cell membrane</location>
        <topology evidence="1 7">Multi-pass membrane protein</topology>
    </subcellularLocation>
</comment>
<dbReference type="OrthoDB" id="3175079at2"/>
<accession>A0A2V4B917</accession>
<evidence type="ECO:0000256" key="3">
    <source>
        <dbReference type="ARBA" id="ARBA00022475"/>
    </source>
</evidence>
<dbReference type="FunFam" id="1.10.3730.20:FF:000001">
    <property type="entry name" value="Quaternary ammonium compound resistance transporter SugE"/>
    <property type="match status" value="1"/>
</dbReference>
<dbReference type="GO" id="GO:0005886">
    <property type="term" value="C:plasma membrane"/>
    <property type="evidence" value="ECO:0007669"/>
    <property type="project" value="UniProtKB-SubCell"/>
</dbReference>
<dbReference type="EMBL" id="MASW01000001">
    <property type="protein sequence ID" value="PXY31531.1"/>
    <property type="molecule type" value="Genomic_DNA"/>
</dbReference>
<dbReference type="PANTHER" id="PTHR30561:SF1">
    <property type="entry name" value="MULTIDRUG TRANSPORTER EMRE"/>
    <property type="match status" value="1"/>
</dbReference>
<evidence type="ECO:0000256" key="6">
    <source>
        <dbReference type="ARBA" id="ARBA00023136"/>
    </source>
</evidence>
<comment type="caution">
    <text evidence="8">The sequence shown here is derived from an EMBL/GenBank/DDBJ whole genome shotgun (WGS) entry which is preliminary data.</text>
</comment>